<evidence type="ECO:0000256" key="5">
    <source>
        <dbReference type="ARBA" id="ARBA00023002"/>
    </source>
</evidence>
<feature type="domain" description="Alcohol dehydrogenase-like N-terminal" evidence="7">
    <location>
        <begin position="22"/>
        <end position="128"/>
    </location>
</feature>
<dbReference type="SUPFAM" id="SSF50129">
    <property type="entry name" value="GroES-like"/>
    <property type="match status" value="1"/>
</dbReference>
<dbReference type="InterPro" id="IPR013154">
    <property type="entry name" value="ADH-like_N"/>
</dbReference>
<evidence type="ECO:0000259" key="6">
    <source>
        <dbReference type="Pfam" id="PF00107"/>
    </source>
</evidence>
<dbReference type="EMBL" id="NRRV01000134">
    <property type="protein sequence ID" value="MBK1633873.1"/>
    <property type="molecule type" value="Genomic_DNA"/>
</dbReference>
<dbReference type="PANTHER" id="PTHR43350:SF2">
    <property type="entry name" value="GROES-LIKE ZINC-BINDING ALCOHOL DEHYDROGENASE FAMILY PROTEIN"/>
    <property type="match status" value="1"/>
</dbReference>
<dbReference type="SUPFAM" id="SSF51735">
    <property type="entry name" value="NAD(P)-binding Rossmann-fold domains"/>
    <property type="match status" value="1"/>
</dbReference>
<dbReference type="InterPro" id="IPR036291">
    <property type="entry name" value="NAD(P)-bd_dom_sf"/>
</dbReference>
<protein>
    <submittedName>
        <fullName evidence="8">Alcohol dehydrogenase</fullName>
    </submittedName>
</protein>
<accession>A0ABS1CPK4</accession>
<dbReference type="InterPro" id="IPR013149">
    <property type="entry name" value="ADH-like_C"/>
</dbReference>
<keyword evidence="5" id="KW-0560">Oxidoreductase</keyword>
<dbReference type="Proteomes" id="UP000748752">
    <property type="component" value="Unassembled WGS sequence"/>
</dbReference>
<evidence type="ECO:0000313" key="9">
    <source>
        <dbReference type="Proteomes" id="UP000748752"/>
    </source>
</evidence>
<sequence length="318" mass="33349">MLGLRLETAPLLYTDLPVPTPGPGEALVRVRQAGVCGTDLAMLRGYVPFSGVMGHEFVGEIAAASDAPEREGQRVVGEINIACGSCPQCRAGRSNHCTAREVLGIRGRDGAFAQYLTLPLANLYPVPDQVPDDAAVFTEPLAAALQITRQVHLGPAQRVLVVGAGRLGQLIARALRLTGCDLAVVARRERQRRLLADAGLEWLAEDAVPAAAFDVVVEASGAPVGLALARSALRPRGTLVLKSTYAGEVAVDLASLVVDEITVVGSRCGPFPAALRLLAQGLVDPRPLIEARFALAQADAALRRAAEPGVLKVLIDST</sequence>
<comment type="caution">
    <text evidence="8">The sequence shown here is derived from an EMBL/GenBank/DDBJ whole genome shotgun (WGS) entry which is preliminary data.</text>
</comment>
<comment type="similarity">
    <text evidence="2">Belongs to the zinc-containing alcohol dehydrogenase family.</text>
</comment>
<dbReference type="InterPro" id="IPR011032">
    <property type="entry name" value="GroES-like_sf"/>
</dbReference>
<organism evidence="8 9">
    <name type="scientific">Thiohalocapsa halophila</name>
    <dbReference type="NCBI Taxonomy" id="69359"/>
    <lineage>
        <taxon>Bacteria</taxon>
        <taxon>Pseudomonadati</taxon>
        <taxon>Pseudomonadota</taxon>
        <taxon>Gammaproteobacteria</taxon>
        <taxon>Chromatiales</taxon>
        <taxon>Chromatiaceae</taxon>
        <taxon>Thiohalocapsa</taxon>
    </lineage>
</organism>
<keyword evidence="9" id="KW-1185">Reference proteome</keyword>
<reference evidence="8 9" key="1">
    <citation type="journal article" date="2020" name="Microorganisms">
        <title>Osmotic Adaptation and Compatible Solute Biosynthesis of Phototrophic Bacteria as Revealed from Genome Analyses.</title>
        <authorList>
            <person name="Imhoff J.F."/>
            <person name="Rahn T."/>
            <person name="Kunzel S."/>
            <person name="Keller A."/>
            <person name="Neulinger S.C."/>
        </authorList>
    </citation>
    <scope>NUCLEOTIDE SEQUENCE [LARGE SCALE GENOMIC DNA]</scope>
    <source>
        <strain evidence="8 9">DSM 6210</strain>
    </source>
</reference>
<proteinExistence type="inferred from homology"/>
<evidence type="ECO:0000256" key="2">
    <source>
        <dbReference type="ARBA" id="ARBA00008072"/>
    </source>
</evidence>
<dbReference type="Gene3D" id="3.40.50.720">
    <property type="entry name" value="NAD(P)-binding Rossmann-like Domain"/>
    <property type="match status" value="1"/>
</dbReference>
<dbReference type="PANTHER" id="PTHR43350">
    <property type="entry name" value="NAD-DEPENDENT ALCOHOL DEHYDROGENASE"/>
    <property type="match status" value="1"/>
</dbReference>
<keyword evidence="4" id="KW-0862">Zinc</keyword>
<comment type="cofactor">
    <cofactor evidence="1">
        <name>Zn(2+)</name>
        <dbReference type="ChEBI" id="CHEBI:29105"/>
    </cofactor>
</comment>
<evidence type="ECO:0000256" key="1">
    <source>
        <dbReference type="ARBA" id="ARBA00001947"/>
    </source>
</evidence>
<dbReference type="Pfam" id="PF08240">
    <property type="entry name" value="ADH_N"/>
    <property type="match status" value="1"/>
</dbReference>
<evidence type="ECO:0000256" key="4">
    <source>
        <dbReference type="ARBA" id="ARBA00022833"/>
    </source>
</evidence>
<name>A0ABS1CPK4_9GAMM</name>
<evidence type="ECO:0000256" key="3">
    <source>
        <dbReference type="ARBA" id="ARBA00022723"/>
    </source>
</evidence>
<evidence type="ECO:0000259" key="7">
    <source>
        <dbReference type="Pfam" id="PF08240"/>
    </source>
</evidence>
<dbReference type="Gene3D" id="3.90.180.10">
    <property type="entry name" value="Medium-chain alcohol dehydrogenases, catalytic domain"/>
    <property type="match status" value="1"/>
</dbReference>
<evidence type="ECO:0000313" key="8">
    <source>
        <dbReference type="EMBL" id="MBK1633873.1"/>
    </source>
</evidence>
<keyword evidence="3" id="KW-0479">Metal-binding</keyword>
<dbReference type="Pfam" id="PF00107">
    <property type="entry name" value="ADH_zinc_N"/>
    <property type="match status" value="1"/>
</dbReference>
<gene>
    <name evidence="8" type="ORF">CKO31_24705</name>
</gene>
<dbReference type="CDD" id="cd08242">
    <property type="entry name" value="MDR_like"/>
    <property type="match status" value="1"/>
</dbReference>
<feature type="domain" description="Alcohol dehydrogenase-like C-terminal" evidence="6">
    <location>
        <begin position="167"/>
        <end position="279"/>
    </location>
</feature>